<proteinExistence type="predicted"/>
<dbReference type="Pfam" id="PF00481">
    <property type="entry name" value="PP2C"/>
    <property type="match status" value="1"/>
</dbReference>
<dbReference type="InterPro" id="IPR001932">
    <property type="entry name" value="PPM-type_phosphatase-like_dom"/>
</dbReference>
<name>A0A8H6ICU3_9AGAR</name>
<reference evidence="2 3" key="1">
    <citation type="submission" date="2020-07" db="EMBL/GenBank/DDBJ databases">
        <title>Comparative genomics of pyrophilous fungi reveals a link between fire events and developmental genes.</title>
        <authorList>
            <consortium name="DOE Joint Genome Institute"/>
            <person name="Steindorff A.S."/>
            <person name="Carver A."/>
            <person name="Calhoun S."/>
            <person name="Stillman K."/>
            <person name="Liu H."/>
            <person name="Lipzen A."/>
            <person name="Pangilinan J."/>
            <person name="Labutti K."/>
            <person name="Bruns T.D."/>
            <person name="Grigoriev I.V."/>
        </authorList>
    </citation>
    <scope>NUCLEOTIDE SEQUENCE [LARGE SCALE GENOMIC DNA]</scope>
    <source>
        <strain evidence="2 3">CBS 144469</strain>
    </source>
</reference>
<dbReference type="AlphaFoldDB" id="A0A8H6ICU3"/>
<feature type="domain" description="PPM-type phosphatase" evidence="1">
    <location>
        <begin position="102"/>
        <end position="159"/>
    </location>
</feature>
<accession>A0A8H6ICU3</accession>
<comment type="caution">
    <text evidence="2">The sequence shown here is derived from an EMBL/GenBank/DDBJ whole genome shotgun (WGS) entry which is preliminary data.</text>
</comment>
<dbReference type="EMBL" id="JACGCI010000006">
    <property type="protein sequence ID" value="KAF6763215.1"/>
    <property type="molecule type" value="Genomic_DNA"/>
</dbReference>
<dbReference type="OrthoDB" id="420076at2759"/>
<sequence length="237" mass="26766">MPHSEFPSAPPRSGDRLKWVPYEDDYPDLVWEYTHLNEPELTDKFEELAMWGTLGDTDYATLQPCPNPTEASQDRHIIQDWDIDGKHWRFRGLFDAVLRCMRGTTVLIALVDPEGANLWVASLGDCTAILGTREPSGTWSTQTLSFNHNGTNASEATRFGFRTQRKVDDLLPRVLTPPETCTKTKFRYAVKIPGFWSSVVGKVMDIPGGPETKETASPRPRRYDLAYTLNGASKPQY</sequence>
<dbReference type="Gene3D" id="3.60.40.10">
    <property type="entry name" value="PPM-type phosphatase domain"/>
    <property type="match status" value="1"/>
</dbReference>
<gene>
    <name evidence="2" type="ORF">DFP72DRAFT_841339</name>
</gene>
<evidence type="ECO:0000313" key="2">
    <source>
        <dbReference type="EMBL" id="KAF6763215.1"/>
    </source>
</evidence>
<dbReference type="Proteomes" id="UP000521943">
    <property type="component" value="Unassembled WGS sequence"/>
</dbReference>
<keyword evidence="3" id="KW-1185">Reference proteome</keyword>
<dbReference type="InterPro" id="IPR036457">
    <property type="entry name" value="PPM-type-like_dom_sf"/>
</dbReference>
<dbReference type="SUPFAM" id="SSF81606">
    <property type="entry name" value="PP2C-like"/>
    <property type="match status" value="1"/>
</dbReference>
<organism evidence="2 3">
    <name type="scientific">Ephemerocybe angulata</name>
    <dbReference type="NCBI Taxonomy" id="980116"/>
    <lineage>
        <taxon>Eukaryota</taxon>
        <taxon>Fungi</taxon>
        <taxon>Dikarya</taxon>
        <taxon>Basidiomycota</taxon>
        <taxon>Agaricomycotina</taxon>
        <taxon>Agaricomycetes</taxon>
        <taxon>Agaricomycetidae</taxon>
        <taxon>Agaricales</taxon>
        <taxon>Agaricineae</taxon>
        <taxon>Psathyrellaceae</taxon>
        <taxon>Ephemerocybe</taxon>
    </lineage>
</organism>
<evidence type="ECO:0000259" key="1">
    <source>
        <dbReference type="Pfam" id="PF00481"/>
    </source>
</evidence>
<protein>
    <recommendedName>
        <fullName evidence="1">PPM-type phosphatase domain-containing protein</fullName>
    </recommendedName>
</protein>
<evidence type="ECO:0000313" key="3">
    <source>
        <dbReference type="Proteomes" id="UP000521943"/>
    </source>
</evidence>